<dbReference type="STRING" id="1227454.C446_05360"/>
<evidence type="ECO:0000313" key="2">
    <source>
        <dbReference type="EMBL" id="EMA41717.1"/>
    </source>
</evidence>
<gene>
    <name evidence="2" type="ORF">C446_05360</name>
</gene>
<proteinExistence type="predicted"/>
<protein>
    <submittedName>
        <fullName evidence="2">Uncharacterized protein</fullName>
    </submittedName>
</protein>
<organism evidence="2 3">
    <name type="scientific">Halobiforma nitratireducens JCM 10879</name>
    <dbReference type="NCBI Taxonomy" id="1227454"/>
    <lineage>
        <taxon>Archaea</taxon>
        <taxon>Methanobacteriati</taxon>
        <taxon>Methanobacteriota</taxon>
        <taxon>Stenosarchaea group</taxon>
        <taxon>Halobacteria</taxon>
        <taxon>Halobacteriales</taxon>
        <taxon>Natrialbaceae</taxon>
        <taxon>Halobiforma</taxon>
    </lineage>
</organism>
<dbReference type="InterPro" id="IPR055924">
    <property type="entry name" value="DUF7501"/>
</dbReference>
<dbReference type="AlphaFoldDB" id="M0M7C3"/>
<dbReference type="Proteomes" id="UP000011607">
    <property type="component" value="Unassembled WGS sequence"/>
</dbReference>
<sequence length="179" mass="20051">MVVPRALARLRSSHNERSPSYYGSFSVHHRLEIARRKQARRNFLQGSRRTSERWSPMTRARTGAETGTDAAPVEDAVLAMKQTNPELSPAELASRVDCSIDRVETILEQRGRLEVDPDDSLEAADREWDDPRRCPFCGDPIADGGPGFVDHVDETDECAVAFSRWREGIAGDVAEEWVA</sequence>
<name>M0M7C3_9EURY</name>
<reference evidence="2 3" key="1">
    <citation type="journal article" date="2014" name="PLoS Genet.">
        <title>Phylogenetically driven sequencing of extremely halophilic archaea reveals strategies for static and dynamic osmo-response.</title>
        <authorList>
            <person name="Becker E.A."/>
            <person name="Seitzer P.M."/>
            <person name="Tritt A."/>
            <person name="Larsen D."/>
            <person name="Krusor M."/>
            <person name="Yao A.I."/>
            <person name="Wu D."/>
            <person name="Madern D."/>
            <person name="Eisen J.A."/>
            <person name="Darling A.E."/>
            <person name="Facciotti M.T."/>
        </authorList>
    </citation>
    <scope>NUCLEOTIDE SEQUENCE [LARGE SCALE GENOMIC DNA]</scope>
    <source>
        <strain evidence="2 3">JCM 10879</strain>
    </source>
</reference>
<evidence type="ECO:0000313" key="3">
    <source>
        <dbReference type="Proteomes" id="UP000011607"/>
    </source>
</evidence>
<feature type="region of interest" description="Disordered" evidence="1">
    <location>
        <begin position="46"/>
        <end position="68"/>
    </location>
</feature>
<dbReference type="Pfam" id="PF24333">
    <property type="entry name" value="DUF7501"/>
    <property type="match status" value="1"/>
</dbReference>
<dbReference type="EMBL" id="AOMA01000063">
    <property type="protein sequence ID" value="EMA41717.1"/>
    <property type="molecule type" value="Genomic_DNA"/>
</dbReference>
<accession>M0M7C3</accession>
<dbReference type="eggNOG" id="arCOG10182">
    <property type="taxonomic scope" value="Archaea"/>
</dbReference>
<comment type="caution">
    <text evidence="2">The sequence shown here is derived from an EMBL/GenBank/DDBJ whole genome shotgun (WGS) entry which is preliminary data.</text>
</comment>
<evidence type="ECO:0000256" key="1">
    <source>
        <dbReference type="SAM" id="MobiDB-lite"/>
    </source>
</evidence>
<feature type="region of interest" description="Disordered" evidence="1">
    <location>
        <begin position="1"/>
        <end position="22"/>
    </location>
</feature>
<keyword evidence="3" id="KW-1185">Reference proteome</keyword>